<keyword evidence="1 2" id="KW-0456">Lyase</keyword>
<feature type="signal peptide" evidence="3">
    <location>
        <begin position="1"/>
        <end position="33"/>
    </location>
</feature>
<dbReference type="Pfam" id="PF00544">
    <property type="entry name" value="Pectate_lyase_4"/>
    <property type="match status" value="1"/>
</dbReference>
<keyword evidence="3" id="KW-0732">Signal</keyword>
<dbReference type="EMBL" id="FNAD01000002">
    <property type="protein sequence ID" value="SDD21777.1"/>
    <property type="molecule type" value="Genomic_DNA"/>
</dbReference>
<evidence type="ECO:0000256" key="1">
    <source>
        <dbReference type="ARBA" id="ARBA00023239"/>
    </source>
</evidence>
<dbReference type="STRING" id="58114.SAMN05216270_102368"/>
<dbReference type="SUPFAM" id="SSF51126">
    <property type="entry name" value="Pectin lyase-like"/>
    <property type="match status" value="1"/>
</dbReference>
<dbReference type="GO" id="GO:0005576">
    <property type="term" value="C:extracellular region"/>
    <property type="evidence" value="ECO:0007669"/>
    <property type="project" value="UniProtKB-SubCell"/>
</dbReference>
<dbReference type="InterPro" id="IPR011050">
    <property type="entry name" value="Pectin_lyase_fold/virulence"/>
</dbReference>
<evidence type="ECO:0000256" key="3">
    <source>
        <dbReference type="SAM" id="SignalP"/>
    </source>
</evidence>
<dbReference type="GO" id="GO:0030570">
    <property type="term" value="F:pectate lyase activity"/>
    <property type="evidence" value="ECO:0007669"/>
    <property type="project" value="InterPro"/>
</dbReference>
<dbReference type="RefSeq" id="WP_091029761.1">
    <property type="nucleotide sequence ID" value="NZ_FNAD01000002.1"/>
</dbReference>
<dbReference type="SMART" id="SM00710">
    <property type="entry name" value="PbH1"/>
    <property type="match status" value="3"/>
</dbReference>
<dbReference type="InterPro" id="IPR006311">
    <property type="entry name" value="TAT_signal"/>
</dbReference>
<dbReference type="OrthoDB" id="112037at2"/>
<keyword evidence="2" id="KW-0964">Secreted</keyword>
<dbReference type="PANTHER" id="PTHR31683:SF18">
    <property type="entry name" value="PECTATE LYASE 21-RELATED"/>
    <property type="match status" value="1"/>
</dbReference>
<dbReference type="InterPro" id="IPR045032">
    <property type="entry name" value="PEL"/>
</dbReference>
<keyword evidence="6" id="KW-1185">Reference proteome</keyword>
<sequence length="334" mass="34602">MSTNPAVPRVKRRVLLASSAGAAAAASGLGVWAAQNAGAESNTAESGATATDVGALQSVVGWASQNGGVSGGSEEVAVSSADEFLAAIGEGGLIVRLSGSISISGMNDVASDTTIVGASGARITGGGLDVSGQSNVIVTNLTFDDWDDDAINVQESSTNIWVHHNTFGVGYDGCVDVKRGSDFVTVAWNRFDGHDKNMLLGHSDDNGGQDEGHLRVTYHHNFFNGTGQRNPRVRFGEQVHVFNNYYKDIGSYGIATTQDAGVIVEANYFENVEEPTHIGEGDSSDGRLVAFDNVLDDSGEILTNGSVNTDLPYNYSADPADQIPGIVEGGAGAG</sequence>
<feature type="domain" description="Pectate lyase" evidence="4">
    <location>
        <begin position="71"/>
        <end position="275"/>
    </location>
</feature>
<gene>
    <name evidence="5" type="ORF">SAMN05216270_102368</name>
</gene>
<feature type="chain" id="PRO_5039221208" evidence="3">
    <location>
        <begin position="34"/>
        <end position="334"/>
    </location>
</feature>
<reference evidence="6" key="1">
    <citation type="submission" date="2016-10" db="EMBL/GenBank/DDBJ databases">
        <authorList>
            <person name="Varghese N."/>
            <person name="Submissions S."/>
        </authorList>
    </citation>
    <scope>NUCLEOTIDE SEQUENCE [LARGE SCALE GENOMIC DNA]</scope>
    <source>
        <strain evidence="6">CGMCC 4.3516</strain>
    </source>
</reference>
<dbReference type="GO" id="GO:0000272">
    <property type="term" value="P:polysaccharide catabolic process"/>
    <property type="evidence" value="ECO:0007669"/>
    <property type="project" value="UniProtKB-KW"/>
</dbReference>
<name>A0A1G6SZY5_9ACTN</name>
<organism evidence="5 6">
    <name type="scientific">Glycomyces harbinensis</name>
    <dbReference type="NCBI Taxonomy" id="58114"/>
    <lineage>
        <taxon>Bacteria</taxon>
        <taxon>Bacillati</taxon>
        <taxon>Actinomycetota</taxon>
        <taxon>Actinomycetes</taxon>
        <taxon>Glycomycetales</taxon>
        <taxon>Glycomycetaceae</taxon>
        <taxon>Glycomyces</taxon>
    </lineage>
</organism>
<dbReference type="SMART" id="SM00656">
    <property type="entry name" value="Amb_all"/>
    <property type="match status" value="1"/>
</dbReference>
<evidence type="ECO:0000259" key="4">
    <source>
        <dbReference type="SMART" id="SM00656"/>
    </source>
</evidence>
<dbReference type="InterPro" id="IPR002022">
    <property type="entry name" value="Pec_lyase"/>
</dbReference>
<keyword evidence="2" id="KW-0119">Carbohydrate metabolism</keyword>
<dbReference type="InterPro" id="IPR006626">
    <property type="entry name" value="PbH1"/>
</dbReference>
<evidence type="ECO:0000313" key="6">
    <source>
        <dbReference type="Proteomes" id="UP000198949"/>
    </source>
</evidence>
<comment type="similarity">
    <text evidence="2">Belongs to the polysaccharide lyase 1 family.</text>
</comment>
<proteinExistence type="inferred from homology"/>
<keyword evidence="2" id="KW-0624">Polysaccharide degradation</keyword>
<protein>
    <submittedName>
        <fullName evidence="5">Pectate lyase</fullName>
    </submittedName>
</protein>
<dbReference type="Gene3D" id="2.160.20.10">
    <property type="entry name" value="Single-stranded right-handed beta-helix, Pectin lyase-like"/>
    <property type="match status" value="1"/>
</dbReference>
<accession>A0A1G6SZY5</accession>
<dbReference type="AlphaFoldDB" id="A0A1G6SZY5"/>
<dbReference type="PANTHER" id="PTHR31683">
    <property type="entry name" value="PECTATE LYASE 18-RELATED"/>
    <property type="match status" value="1"/>
</dbReference>
<comment type="subcellular location">
    <subcellularLocation>
        <location evidence="2">Secreted</location>
    </subcellularLocation>
</comment>
<dbReference type="InterPro" id="IPR012334">
    <property type="entry name" value="Pectin_lyas_fold"/>
</dbReference>
<dbReference type="PROSITE" id="PS51318">
    <property type="entry name" value="TAT"/>
    <property type="match status" value="1"/>
</dbReference>
<evidence type="ECO:0000313" key="5">
    <source>
        <dbReference type="EMBL" id="SDD21777.1"/>
    </source>
</evidence>
<dbReference type="Proteomes" id="UP000198949">
    <property type="component" value="Unassembled WGS sequence"/>
</dbReference>
<evidence type="ECO:0000256" key="2">
    <source>
        <dbReference type="RuleBase" id="RU361173"/>
    </source>
</evidence>